<dbReference type="CDD" id="cd01167">
    <property type="entry name" value="bac_FRK"/>
    <property type="match status" value="1"/>
</dbReference>
<evidence type="ECO:0000313" key="7">
    <source>
        <dbReference type="EMBL" id="RCW43638.1"/>
    </source>
</evidence>
<organism evidence="7 8">
    <name type="scientific">Halopolyspora algeriensis</name>
    <dbReference type="NCBI Taxonomy" id="1500506"/>
    <lineage>
        <taxon>Bacteria</taxon>
        <taxon>Bacillati</taxon>
        <taxon>Actinomycetota</taxon>
        <taxon>Actinomycetes</taxon>
        <taxon>Actinomycetes incertae sedis</taxon>
        <taxon>Halopolyspora</taxon>
    </lineage>
</organism>
<keyword evidence="2" id="KW-0808">Transferase</keyword>
<evidence type="ECO:0000256" key="4">
    <source>
        <dbReference type="ARBA" id="ARBA00022777"/>
    </source>
</evidence>
<dbReference type="GO" id="GO:0005524">
    <property type="term" value="F:ATP binding"/>
    <property type="evidence" value="ECO:0007669"/>
    <property type="project" value="UniProtKB-KW"/>
</dbReference>
<dbReference type="PANTHER" id="PTHR43085:SF1">
    <property type="entry name" value="PSEUDOURIDINE KINASE-RELATED"/>
    <property type="match status" value="1"/>
</dbReference>
<evidence type="ECO:0000256" key="1">
    <source>
        <dbReference type="ARBA" id="ARBA00010688"/>
    </source>
</evidence>
<dbReference type="EMBL" id="QPJC01000006">
    <property type="protein sequence ID" value="RCW43638.1"/>
    <property type="molecule type" value="Genomic_DNA"/>
</dbReference>
<evidence type="ECO:0000256" key="3">
    <source>
        <dbReference type="ARBA" id="ARBA00022741"/>
    </source>
</evidence>
<evidence type="ECO:0000256" key="5">
    <source>
        <dbReference type="ARBA" id="ARBA00022840"/>
    </source>
</evidence>
<dbReference type="SUPFAM" id="SSF53613">
    <property type="entry name" value="Ribokinase-like"/>
    <property type="match status" value="1"/>
</dbReference>
<comment type="caution">
    <text evidence="7">The sequence shown here is derived from an EMBL/GenBank/DDBJ whole genome shotgun (WGS) entry which is preliminary data.</text>
</comment>
<keyword evidence="3" id="KW-0547">Nucleotide-binding</keyword>
<dbReference type="InterPro" id="IPR029056">
    <property type="entry name" value="Ribokinase-like"/>
</dbReference>
<dbReference type="InterPro" id="IPR011611">
    <property type="entry name" value="PfkB_dom"/>
</dbReference>
<dbReference type="Pfam" id="PF00294">
    <property type="entry name" value="PfkB"/>
    <property type="match status" value="1"/>
</dbReference>
<dbReference type="PROSITE" id="PS00584">
    <property type="entry name" value="PFKB_KINASES_2"/>
    <property type="match status" value="1"/>
</dbReference>
<dbReference type="Gene3D" id="3.40.1190.20">
    <property type="match status" value="1"/>
</dbReference>
<feature type="domain" description="Carbohydrate kinase PfkB" evidence="6">
    <location>
        <begin position="2"/>
        <end position="310"/>
    </location>
</feature>
<sequence length="316" mass="32776">MIAVCGEALVDLVPDPSTAEGELGPLHPRLGGGPYNAAIALGRLGVPVNFQTRLSTDRFGDTLLDRLREAGVDTDAVQRGAEPTALAVVGFGAGGSARYSFHTAGTAGRFFTDPGPLPEEITAVSFGTLSMVLEPGATAYESVLFRQARSGALVVLDPNIRADLIDDAEAYRARFGTWLGGVGLLKLSAEDAAWLARQPGEADPAELIGALRRWQQAGPAAVVLTRGAEGMTVLTGAGELVEVPGVDAPVVDTIGAGDTVQAALLAWLYRHDALSEAAVRALDRGQWELALRFAASAAAVTVSRPGAQPPCADELD</sequence>
<evidence type="ECO:0000259" key="6">
    <source>
        <dbReference type="Pfam" id="PF00294"/>
    </source>
</evidence>
<evidence type="ECO:0000313" key="8">
    <source>
        <dbReference type="Proteomes" id="UP000253495"/>
    </source>
</evidence>
<gene>
    <name evidence="7" type="ORF">DFQ14_106116</name>
</gene>
<accession>A0A368VQ66</accession>
<keyword evidence="4 7" id="KW-0418">Kinase</keyword>
<dbReference type="InterPro" id="IPR050306">
    <property type="entry name" value="PfkB_Carbo_kinase"/>
</dbReference>
<dbReference type="GO" id="GO:0016301">
    <property type="term" value="F:kinase activity"/>
    <property type="evidence" value="ECO:0007669"/>
    <property type="project" value="UniProtKB-KW"/>
</dbReference>
<evidence type="ECO:0000256" key="2">
    <source>
        <dbReference type="ARBA" id="ARBA00022679"/>
    </source>
</evidence>
<dbReference type="Proteomes" id="UP000253495">
    <property type="component" value="Unassembled WGS sequence"/>
</dbReference>
<protein>
    <submittedName>
        <fullName evidence="7">Fructokinase</fullName>
    </submittedName>
</protein>
<dbReference type="OrthoDB" id="9795789at2"/>
<keyword evidence="5" id="KW-0067">ATP-binding</keyword>
<proteinExistence type="inferred from homology"/>
<dbReference type="RefSeq" id="WP_114453213.1">
    <property type="nucleotide sequence ID" value="NZ_QPJC01000006.1"/>
</dbReference>
<keyword evidence="8" id="KW-1185">Reference proteome</keyword>
<comment type="similarity">
    <text evidence="1">Belongs to the carbohydrate kinase PfkB family.</text>
</comment>
<reference evidence="7 8" key="1">
    <citation type="submission" date="2018-07" db="EMBL/GenBank/DDBJ databases">
        <title>Genomic Encyclopedia of Type Strains, Phase III (KMG-III): the genomes of soil and plant-associated and newly described type strains.</title>
        <authorList>
            <person name="Whitman W."/>
        </authorList>
    </citation>
    <scope>NUCLEOTIDE SEQUENCE [LARGE SCALE GENOMIC DNA]</scope>
    <source>
        <strain evidence="7 8">CECT 8575</strain>
    </source>
</reference>
<dbReference type="PANTHER" id="PTHR43085">
    <property type="entry name" value="HEXOKINASE FAMILY MEMBER"/>
    <property type="match status" value="1"/>
</dbReference>
<name>A0A368VQ66_9ACTN</name>
<dbReference type="AlphaFoldDB" id="A0A368VQ66"/>
<dbReference type="InterPro" id="IPR002173">
    <property type="entry name" value="Carboh/pur_kinase_PfkB_CS"/>
</dbReference>